<keyword evidence="3" id="KW-0732">Signal</keyword>
<reference evidence="4" key="2">
    <citation type="submission" date="2020-09" db="EMBL/GenBank/DDBJ databases">
        <authorList>
            <person name="Sun Q."/>
            <person name="Zhou Y."/>
        </authorList>
    </citation>
    <scope>NUCLEOTIDE SEQUENCE</scope>
    <source>
        <strain evidence="4">CGMCC 1.3617</strain>
    </source>
</reference>
<dbReference type="GO" id="GO:0008270">
    <property type="term" value="F:zinc ion binding"/>
    <property type="evidence" value="ECO:0007669"/>
    <property type="project" value="InterPro"/>
</dbReference>
<comment type="similarity">
    <text evidence="1">Belongs to the beta-class carbonic anhydrase family.</text>
</comment>
<sequence length="230" mass="23987">MLSRRSALGGMACLACAGLFAAPRVRANTPVARTTLTPDQAIERLLDGNRRFVADDPSPVDIGRGRRASLTAGQAPFATIICCADSRAAPETLVHAGLGEVFVSRVAGNTIPPVDLATVAYGVEALGTPAIMVLGHEGCGAVTAAVDVVTRGAMVPPIMQPMLGPIIFAVNAVRDQPGDMIDNAVRENAKAGARSLIRQPDFAEKISAGKLKVVAARYDLHEGKIELLDL</sequence>
<gene>
    <name evidence="4" type="ORF">GCM10011320_09270</name>
</gene>
<dbReference type="Proteomes" id="UP000661507">
    <property type="component" value="Unassembled WGS sequence"/>
</dbReference>
<dbReference type="InterPro" id="IPR006311">
    <property type="entry name" value="TAT_signal"/>
</dbReference>
<feature type="binding site" evidence="2">
    <location>
        <position position="83"/>
    </location>
    <ligand>
        <name>Zn(2+)</name>
        <dbReference type="ChEBI" id="CHEBI:29105"/>
    </ligand>
</feature>
<dbReference type="AlphaFoldDB" id="A0A917NJ55"/>
<dbReference type="Gene3D" id="3.40.1050.10">
    <property type="entry name" value="Carbonic anhydrase"/>
    <property type="match status" value="1"/>
</dbReference>
<dbReference type="PANTHER" id="PTHR11002:SF79">
    <property type="entry name" value="CARBONIC ANHYDRASE 2"/>
    <property type="match status" value="1"/>
</dbReference>
<evidence type="ECO:0000256" key="1">
    <source>
        <dbReference type="ARBA" id="ARBA00006217"/>
    </source>
</evidence>
<dbReference type="PANTHER" id="PTHR11002">
    <property type="entry name" value="CARBONIC ANHYDRASE"/>
    <property type="match status" value="1"/>
</dbReference>
<organism evidence="4 5">
    <name type="scientific">Neoroseomonas lacus</name>
    <dbReference type="NCBI Taxonomy" id="287609"/>
    <lineage>
        <taxon>Bacteria</taxon>
        <taxon>Pseudomonadati</taxon>
        <taxon>Pseudomonadota</taxon>
        <taxon>Alphaproteobacteria</taxon>
        <taxon>Acetobacterales</taxon>
        <taxon>Acetobacteraceae</taxon>
        <taxon>Neoroseomonas</taxon>
    </lineage>
</organism>
<dbReference type="GO" id="GO:0004089">
    <property type="term" value="F:carbonate dehydratase activity"/>
    <property type="evidence" value="ECO:0007669"/>
    <property type="project" value="InterPro"/>
</dbReference>
<comment type="cofactor">
    <cofactor evidence="2">
        <name>Zn(2+)</name>
        <dbReference type="ChEBI" id="CHEBI:29105"/>
    </cofactor>
    <text evidence="2">Binds 1 zinc ion per subunit.</text>
</comment>
<evidence type="ECO:0000313" key="4">
    <source>
        <dbReference type="EMBL" id="GGJ04531.1"/>
    </source>
</evidence>
<keyword evidence="2" id="KW-0862">Zinc</keyword>
<evidence type="ECO:0000256" key="2">
    <source>
        <dbReference type="PIRSR" id="PIRSR601765-1"/>
    </source>
</evidence>
<dbReference type="Pfam" id="PF00484">
    <property type="entry name" value="Pro_CA"/>
    <property type="match status" value="1"/>
</dbReference>
<reference evidence="4" key="1">
    <citation type="journal article" date="2014" name="Int. J. Syst. Evol. Microbiol.">
        <title>Complete genome sequence of Corynebacterium casei LMG S-19264T (=DSM 44701T), isolated from a smear-ripened cheese.</title>
        <authorList>
            <consortium name="US DOE Joint Genome Institute (JGI-PGF)"/>
            <person name="Walter F."/>
            <person name="Albersmeier A."/>
            <person name="Kalinowski J."/>
            <person name="Ruckert C."/>
        </authorList>
    </citation>
    <scope>NUCLEOTIDE SEQUENCE</scope>
    <source>
        <strain evidence="4">CGMCC 1.3617</strain>
    </source>
</reference>
<name>A0A917NJ55_9PROT</name>
<evidence type="ECO:0000313" key="5">
    <source>
        <dbReference type="Proteomes" id="UP000661507"/>
    </source>
</evidence>
<dbReference type="EMBL" id="BMKW01000002">
    <property type="protein sequence ID" value="GGJ04531.1"/>
    <property type="molecule type" value="Genomic_DNA"/>
</dbReference>
<keyword evidence="2" id="KW-0479">Metal-binding</keyword>
<feature type="binding site" evidence="2">
    <location>
        <position position="139"/>
    </location>
    <ligand>
        <name>Zn(2+)</name>
        <dbReference type="ChEBI" id="CHEBI:29105"/>
    </ligand>
</feature>
<evidence type="ECO:0000256" key="3">
    <source>
        <dbReference type="SAM" id="SignalP"/>
    </source>
</evidence>
<feature type="signal peptide" evidence="3">
    <location>
        <begin position="1"/>
        <end position="21"/>
    </location>
</feature>
<dbReference type="InterPro" id="IPR036874">
    <property type="entry name" value="Carbonic_anhydrase_sf"/>
</dbReference>
<dbReference type="InterPro" id="IPR001765">
    <property type="entry name" value="Carbonic_anhydrase"/>
</dbReference>
<protein>
    <submittedName>
        <fullName evidence="4">Carbonic anhydrase</fullName>
    </submittedName>
</protein>
<comment type="caution">
    <text evidence="4">The sequence shown here is derived from an EMBL/GenBank/DDBJ whole genome shotgun (WGS) entry which is preliminary data.</text>
</comment>
<accession>A0A917NJ55</accession>
<dbReference type="PROSITE" id="PS51318">
    <property type="entry name" value="TAT"/>
    <property type="match status" value="1"/>
</dbReference>
<proteinExistence type="inferred from homology"/>
<feature type="binding site" evidence="2">
    <location>
        <position position="136"/>
    </location>
    <ligand>
        <name>Zn(2+)</name>
        <dbReference type="ChEBI" id="CHEBI:29105"/>
    </ligand>
</feature>
<dbReference type="SMART" id="SM00947">
    <property type="entry name" value="Pro_CA"/>
    <property type="match status" value="1"/>
</dbReference>
<feature type="binding site" evidence="2">
    <location>
        <position position="85"/>
    </location>
    <ligand>
        <name>Zn(2+)</name>
        <dbReference type="ChEBI" id="CHEBI:29105"/>
    </ligand>
</feature>
<dbReference type="RefSeq" id="WP_188965757.1">
    <property type="nucleotide sequence ID" value="NZ_BMKW01000002.1"/>
</dbReference>
<dbReference type="SUPFAM" id="SSF53056">
    <property type="entry name" value="beta-carbonic anhydrase, cab"/>
    <property type="match status" value="1"/>
</dbReference>
<keyword evidence="5" id="KW-1185">Reference proteome</keyword>
<feature type="chain" id="PRO_5036905098" evidence="3">
    <location>
        <begin position="22"/>
        <end position="230"/>
    </location>
</feature>